<dbReference type="AlphaFoldDB" id="A0A2J6WJV1"/>
<evidence type="ECO:0000313" key="2">
    <source>
        <dbReference type="Proteomes" id="UP000242288"/>
    </source>
</evidence>
<reference evidence="1 2" key="1">
    <citation type="submission" date="2018-01" db="EMBL/GenBank/DDBJ databases">
        <title>Metagenomic assembled genomes from two thermal pools in the Uzon Caldera, Kamchatka, Russia.</title>
        <authorList>
            <person name="Wilkins L."/>
            <person name="Ettinger C."/>
        </authorList>
    </citation>
    <scope>NUCLEOTIDE SEQUENCE [LARGE SCALE GENOMIC DNA]</scope>
    <source>
        <strain evidence="1">ZAV-04</strain>
    </source>
</reference>
<evidence type="ECO:0008006" key="3">
    <source>
        <dbReference type="Google" id="ProtNLM"/>
    </source>
</evidence>
<evidence type="ECO:0000313" key="1">
    <source>
        <dbReference type="EMBL" id="PMP70627.1"/>
    </source>
</evidence>
<protein>
    <recommendedName>
        <fullName evidence="3">Flagellar hook-length control protein FliK</fullName>
    </recommendedName>
</protein>
<sequence length="394" mass="44731">MIQPVIDQSGIIHIFKGKQALPIKLAIGEILTAEIMDIFPTGTIQIKINNRIINAQPQRELPLNKGDTVMVKVEKPLQDGTVPLRVLSASETEQIQKALLKTESEISNKIFKLIDSLFSQNISSMKETKQSQMIQTLLTFKAENLSQTQKAVLMQKMIDAIFSYKNTIKNLQGLIKLLEENNFPGEQIASLKNIIITSHEELTPEKLKNCLLNTGVSFESKIKQFLSDASNFEQIKNDLKIIVDNITKQAKAEGMEEIADKAQHILRQIEGYQVLSKTYQSFFTFLPVLWKEIEGGTCAFKRFKRQDKDYYTVFVSLNIGGQPLSFVVTMVERSFFVSFSGKPETIQIVKNHEEDLKKRFAEQGLLLSGINYVTKAEELLKQWQIQEGLVSVRI</sequence>
<accession>A0A2J6WJV1</accession>
<proteinExistence type="predicted"/>
<name>A0A2J6WJV1_9BACT</name>
<dbReference type="EMBL" id="PNIO01000039">
    <property type="protein sequence ID" value="PMP70627.1"/>
    <property type="molecule type" value="Genomic_DNA"/>
</dbReference>
<gene>
    <name evidence="1" type="ORF">C0186_04755</name>
</gene>
<comment type="caution">
    <text evidence="1">The sequence shown here is derived from an EMBL/GenBank/DDBJ whole genome shotgun (WGS) entry which is preliminary data.</text>
</comment>
<organism evidence="1 2">
    <name type="scientific">Thermodesulfovibrio aggregans</name>
    <dbReference type="NCBI Taxonomy" id="86166"/>
    <lineage>
        <taxon>Bacteria</taxon>
        <taxon>Pseudomonadati</taxon>
        <taxon>Nitrospirota</taxon>
        <taxon>Thermodesulfovibrionia</taxon>
        <taxon>Thermodesulfovibrionales</taxon>
        <taxon>Thermodesulfovibrionaceae</taxon>
        <taxon>Thermodesulfovibrio</taxon>
    </lineage>
</organism>
<dbReference type="Proteomes" id="UP000242288">
    <property type="component" value="Unassembled WGS sequence"/>
</dbReference>